<dbReference type="InterPro" id="IPR003594">
    <property type="entry name" value="HATPase_dom"/>
</dbReference>
<evidence type="ECO:0000256" key="4">
    <source>
        <dbReference type="ARBA" id="ARBA00023012"/>
    </source>
</evidence>
<keyword evidence="1" id="KW-0675">Receptor</keyword>
<feature type="region of interest" description="Disordered" evidence="7">
    <location>
        <begin position="1"/>
        <end position="28"/>
    </location>
</feature>
<accession>A0AAV1IDF2</accession>
<dbReference type="SMART" id="SM00387">
    <property type="entry name" value="HATPase_c"/>
    <property type="match status" value="1"/>
</dbReference>
<dbReference type="PROSITE" id="PS50109">
    <property type="entry name" value="HIS_KIN"/>
    <property type="match status" value="2"/>
</dbReference>
<dbReference type="InterPro" id="IPR003661">
    <property type="entry name" value="HisK_dim/P_dom"/>
</dbReference>
<feature type="compositionally biased region" description="Low complexity" evidence="7">
    <location>
        <begin position="1109"/>
        <end position="1118"/>
    </location>
</feature>
<dbReference type="SMART" id="SM00448">
    <property type="entry name" value="REC"/>
    <property type="match status" value="1"/>
</dbReference>
<dbReference type="SUPFAM" id="SSF47384">
    <property type="entry name" value="Homodimeric domain of signal transducing histidine kinase"/>
    <property type="match status" value="1"/>
</dbReference>
<dbReference type="CDD" id="cd00082">
    <property type="entry name" value="HisKA"/>
    <property type="match status" value="1"/>
</dbReference>
<dbReference type="InterPro" id="IPR011006">
    <property type="entry name" value="CheY-like_superfamily"/>
</dbReference>
<evidence type="ECO:0000259" key="9">
    <source>
        <dbReference type="PROSITE" id="PS50110"/>
    </source>
</evidence>
<keyword evidence="1" id="KW-0157">Chromophore</keyword>
<gene>
    <name evidence="12" type="ORF">CVIRNUC_008592</name>
</gene>
<feature type="compositionally biased region" description="Low complexity" evidence="7">
    <location>
        <begin position="676"/>
        <end position="685"/>
    </location>
</feature>
<feature type="region of interest" description="Disordered" evidence="7">
    <location>
        <begin position="657"/>
        <end position="770"/>
    </location>
</feature>
<feature type="domain" description="PAS" evidence="10">
    <location>
        <begin position="168"/>
        <end position="211"/>
    </location>
</feature>
<protein>
    <recommendedName>
        <fullName evidence="14">LOV domain-containing protein</fullName>
    </recommendedName>
</protein>
<feature type="region of interest" description="Disordered" evidence="7">
    <location>
        <begin position="102"/>
        <end position="123"/>
    </location>
</feature>
<keyword evidence="4" id="KW-0902">Two-component regulatory system</keyword>
<evidence type="ECO:0000313" key="13">
    <source>
        <dbReference type="Proteomes" id="UP001314263"/>
    </source>
</evidence>
<evidence type="ECO:0000313" key="12">
    <source>
        <dbReference type="EMBL" id="CAK0785384.1"/>
    </source>
</evidence>
<feature type="region of interest" description="Disordered" evidence="7">
    <location>
        <begin position="1406"/>
        <end position="1429"/>
    </location>
</feature>
<evidence type="ECO:0000256" key="6">
    <source>
        <dbReference type="SAM" id="Coils"/>
    </source>
</evidence>
<feature type="compositionally biased region" description="Basic and acidic residues" evidence="7">
    <location>
        <begin position="756"/>
        <end position="765"/>
    </location>
</feature>
<feature type="compositionally biased region" description="Low complexity" evidence="7">
    <location>
        <begin position="729"/>
        <end position="751"/>
    </location>
</feature>
<dbReference type="Gene3D" id="3.40.50.2300">
    <property type="match status" value="2"/>
</dbReference>
<feature type="domain" description="PAC" evidence="11">
    <location>
        <begin position="236"/>
        <end position="290"/>
    </location>
</feature>
<feature type="compositionally biased region" description="Basic and acidic residues" evidence="7">
    <location>
        <begin position="468"/>
        <end position="480"/>
    </location>
</feature>
<dbReference type="InterPro" id="IPR001789">
    <property type="entry name" value="Sig_transdc_resp-reg_receiver"/>
</dbReference>
<proteinExistence type="predicted"/>
<dbReference type="PROSITE" id="PS50113">
    <property type="entry name" value="PAC"/>
    <property type="match status" value="1"/>
</dbReference>
<dbReference type="PANTHER" id="PTHR45339:SF1">
    <property type="entry name" value="HYBRID SIGNAL TRANSDUCTION HISTIDINE KINASE J"/>
    <property type="match status" value="1"/>
</dbReference>
<dbReference type="SUPFAM" id="SSF55785">
    <property type="entry name" value="PYP-like sensor domain (PAS domain)"/>
    <property type="match status" value="1"/>
</dbReference>
<keyword evidence="3" id="KW-0716">Sensory transduction</keyword>
<keyword evidence="1" id="KW-0600">Photoreceptor protein</keyword>
<dbReference type="InterPro" id="IPR005467">
    <property type="entry name" value="His_kinase_dom"/>
</dbReference>
<evidence type="ECO:0000256" key="7">
    <source>
        <dbReference type="SAM" id="MobiDB-lite"/>
    </source>
</evidence>
<dbReference type="InterPro" id="IPR000014">
    <property type="entry name" value="PAS"/>
</dbReference>
<feature type="compositionally biased region" description="Polar residues" evidence="7">
    <location>
        <begin position="1084"/>
        <end position="1108"/>
    </location>
</feature>
<evidence type="ECO:0000256" key="2">
    <source>
        <dbReference type="ARBA" id="ARBA00022553"/>
    </source>
</evidence>
<feature type="region of interest" description="Disordered" evidence="7">
    <location>
        <begin position="468"/>
        <end position="504"/>
    </location>
</feature>
<feature type="compositionally biased region" description="Basic and acidic residues" evidence="7">
    <location>
        <begin position="1067"/>
        <end position="1078"/>
    </location>
</feature>
<dbReference type="EMBL" id="CAUYUE010000012">
    <property type="protein sequence ID" value="CAK0785384.1"/>
    <property type="molecule type" value="Genomic_DNA"/>
</dbReference>
<dbReference type="InterPro" id="IPR000700">
    <property type="entry name" value="PAS-assoc_C"/>
</dbReference>
<evidence type="ECO:0000256" key="5">
    <source>
        <dbReference type="PROSITE-ProRule" id="PRU00169"/>
    </source>
</evidence>
<feature type="modified residue" description="4-aspartylphosphate" evidence="5">
    <location>
        <position position="1491"/>
    </location>
</feature>
<dbReference type="SUPFAM" id="SSF52172">
    <property type="entry name" value="CheY-like"/>
    <property type="match status" value="1"/>
</dbReference>
<reference evidence="12 13" key="1">
    <citation type="submission" date="2023-10" db="EMBL/GenBank/DDBJ databases">
        <authorList>
            <person name="Maclean D."/>
            <person name="Macfadyen A."/>
        </authorList>
    </citation>
    <scope>NUCLEOTIDE SEQUENCE [LARGE SCALE GENOMIC DNA]</scope>
</reference>
<evidence type="ECO:0000259" key="8">
    <source>
        <dbReference type="PROSITE" id="PS50109"/>
    </source>
</evidence>
<dbReference type="PROSITE" id="PS50112">
    <property type="entry name" value="PAS"/>
    <property type="match status" value="1"/>
</dbReference>
<dbReference type="Pfam" id="PF02518">
    <property type="entry name" value="HATPase_c"/>
    <property type="match status" value="1"/>
</dbReference>
<dbReference type="Pfam" id="PF00072">
    <property type="entry name" value="Response_reg"/>
    <property type="match status" value="1"/>
</dbReference>
<dbReference type="Gene3D" id="3.30.450.20">
    <property type="entry name" value="PAS domain"/>
    <property type="match status" value="1"/>
</dbReference>
<feature type="compositionally biased region" description="Polar residues" evidence="7">
    <location>
        <begin position="556"/>
        <end position="574"/>
    </location>
</feature>
<keyword evidence="6" id="KW-0175">Coiled coil</keyword>
<feature type="domain" description="Histidine kinase" evidence="8">
    <location>
        <begin position="957"/>
        <end position="1033"/>
    </location>
</feature>
<dbReference type="SMART" id="SM00086">
    <property type="entry name" value="PAC"/>
    <property type="match status" value="1"/>
</dbReference>
<evidence type="ECO:0000259" key="11">
    <source>
        <dbReference type="PROSITE" id="PS50113"/>
    </source>
</evidence>
<dbReference type="Gene3D" id="1.10.287.130">
    <property type="match status" value="1"/>
</dbReference>
<dbReference type="GO" id="GO:0000155">
    <property type="term" value="F:phosphorelay sensor kinase activity"/>
    <property type="evidence" value="ECO:0007669"/>
    <property type="project" value="InterPro"/>
</dbReference>
<dbReference type="InterPro" id="IPR036097">
    <property type="entry name" value="HisK_dim/P_sf"/>
</dbReference>
<dbReference type="Gene3D" id="3.30.565.10">
    <property type="entry name" value="Histidine kinase-like ATPase, C-terminal domain"/>
    <property type="match status" value="2"/>
</dbReference>
<dbReference type="GO" id="GO:0009881">
    <property type="term" value="F:photoreceptor activity"/>
    <property type="evidence" value="ECO:0007669"/>
    <property type="project" value="UniProtKB-KW"/>
</dbReference>
<dbReference type="InterPro" id="IPR004358">
    <property type="entry name" value="Sig_transdc_His_kin-like_C"/>
</dbReference>
<feature type="compositionally biased region" description="Polar residues" evidence="7">
    <location>
        <begin position="14"/>
        <end position="27"/>
    </location>
</feature>
<dbReference type="CDD" id="cd00130">
    <property type="entry name" value="PAS"/>
    <property type="match status" value="1"/>
</dbReference>
<dbReference type="InterPro" id="IPR001610">
    <property type="entry name" value="PAC"/>
</dbReference>
<feature type="region of interest" description="Disordered" evidence="7">
    <location>
        <begin position="1261"/>
        <end position="1280"/>
    </location>
</feature>
<feature type="coiled-coil region" evidence="6">
    <location>
        <begin position="46"/>
        <end position="73"/>
    </location>
</feature>
<feature type="domain" description="Histidine kinase" evidence="8">
    <location>
        <begin position="311"/>
        <end position="445"/>
    </location>
</feature>
<dbReference type="InterPro" id="IPR036890">
    <property type="entry name" value="HATPase_C_sf"/>
</dbReference>
<feature type="region of interest" description="Disordered" evidence="7">
    <location>
        <begin position="1037"/>
        <end position="1125"/>
    </location>
</feature>
<dbReference type="SMART" id="SM00388">
    <property type="entry name" value="HisKA"/>
    <property type="match status" value="1"/>
</dbReference>
<dbReference type="Proteomes" id="UP001314263">
    <property type="component" value="Unassembled WGS sequence"/>
</dbReference>
<dbReference type="Pfam" id="PF00512">
    <property type="entry name" value="HisKA"/>
    <property type="match status" value="1"/>
</dbReference>
<comment type="caution">
    <text evidence="12">The sequence shown here is derived from an EMBL/GenBank/DDBJ whole genome shotgun (WGS) entry which is preliminary data.</text>
</comment>
<keyword evidence="13" id="KW-1185">Reference proteome</keyword>
<evidence type="ECO:0008006" key="14">
    <source>
        <dbReference type="Google" id="ProtNLM"/>
    </source>
</evidence>
<evidence type="ECO:0000256" key="1">
    <source>
        <dbReference type="ARBA" id="ARBA00022543"/>
    </source>
</evidence>
<name>A0AAV1IDF2_9CHLO</name>
<dbReference type="PANTHER" id="PTHR45339">
    <property type="entry name" value="HYBRID SIGNAL TRANSDUCTION HISTIDINE KINASE J"/>
    <property type="match status" value="1"/>
</dbReference>
<dbReference type="Pfam" id="PF13426">
    <property type="entry name" value="PAS_9"/>
    <property type="match status" value="1"/>
</dbReference>
<dbReference type="PROSITE" id="PS50110">
    <property type="entry name" value="RESPONSE_REGULATORY"/>
    <property type="match status" value="1"/>
</dbReference>
<dbReference type="NCBIfam" id="TIGR00229">
    <property type="entry name" value="sensory_box"/>
    <property type="match status" value="1"/>
</dbReference>
<evidence type="ECO:0000259" key="10">
    <source>
        <dbReference type="PROSITE" id="PS50112"/>
    </source>
</evidence>
<feature type="compositionally biased region" description="Basic and acidic residues" evidence="7">
    <location>
        <begin position="1261"/>
        <end position="1273"/>
    </location>
</feature>
<keyword evidence="2 5" id="KW-0597">Phosphoprotein</keyword>
<organism evidence="12 13">
    <name type="scientific">Coccomyxa viridis</name>
    <dbReference type="NCBI Taxonomy" id="1274662"/>
    <lineage>
        <taxon>Eukaryota</taxon>
        <taxon>Viridiplantae</taxon>
        <taxon>Chlorophyta</taxon>
        <taxon>core chlorophytes</taxon>
        <taxon>Trebouxiophyceae</taxon>
        <taxon>Trebouxiophyceae incertae sedis</taxon>
        <taxon>Coccomyxaceae</taxon>
        <taxon>Coccomyxa</taxon>
    </lineage>
</organism>
<dbReference type="GO" id="GO:0009637">
    <property type="term" value="P:response to blue light"/>
    <property type="evidence" value="ECO:0007669"/>
    <property type="project" value="UniProtKB-ARBA"/>
</dbReference>
<dbReference type="CDD" id="cd17546">
    <property type="entry name" value="REC_hyHK_CKI1_RcsC-like"/>
    <property type="match status" value="1"/>
</dbReference>
<dbReference type="PRINTS" id="PR00344">
    <property type="entry name" value="BCTRLSENSOR"/>
</dbReference>
<sequence length="1561" mass="166942">MPYGQGDHYGHSGSLGTTERVSSSDNQGLYRPGDTAEEMLAVRQKLDLTQEVLQREQHRVQLLEAELQHLRSVQSACLHRKSAVDSTLSEADSEQGLVWTPRRSEGNATGYSEETNFSETTSKRSRLHSIDKAALYEETGSDRSIHSSPWGSVTVSREAFELLRLKDRAMDNVKEGITIADCSQADMPLIYANEAFARITGYSVAESLGKNCRFLQGPGTDEGPLQELRSATRAGRSCVVQLVNYRRNGDAFVNYLSVTPIHNDAGVLTHYVGIQSDITELVNHKKAELAAKHAAVQAAAAAEAKSQFLARMSHEIRTPLNGMIAVGQLLAETALSPAQWDLVNTVRCSGETLLTLISDILDFSRIEANKMVLCTAPFRLSSVIEAAMEIAGPGAAMKRLQVAYHIAQGVPRVMLGDAQRLQQILLNVLNNAVKFTEKGSVLLEVWAESVPAAPEKKGCAAVLERDMDQRQPEGTHERADAQSTQPQQTGHQQSQEALRRVGEGAADAVAPHPLLSVASPSQQEPERSDSNASASAHPLMQVGRSNAEPQSRRTSADSAAALPSTSRHGSQVSMAGTEGSLRSAADCPGACGDGAALDAADAITVNASGLSPGEASLMPEGAELEQARSVSGSALCSRSMDESLWHLKTSSLSLPEACQASPGPAVLAGAEDSKQSSGSSGLRLSDLNRPQGAVPAAPEQEGKATAIDRSQGAVPPVPVEWSGLHDGSAEQSTQQGSGSSSQGAAQLQWQGVPAEHGTDQQHEASRSAAACSEQEQPQQCSEGGAEKQGCAACIHKQQQQALQSSLELKGLDQASIAQSRPGLEPEVRAEESMPKANLQDLARGIAQRTAQRKSSSFGAIQPKDAVAAAKAALNITSTRQRLPAAVTQSGSPEGEPRTIVTHPGLIERAAVVVPKLKAASSAADADGPERRIQAATSTAQAAVKEAVQKAAGQEVLLHFSVRDTGIGISKENISRLFQSFSQVDASPTRRYGGSGLGLAISQKLAEAMGGRMWAQSGGMEQGTTFRWTMACRLAPEAEPAGHSGQQHARSQEAFGQRSEASSPKAKVHAENGHAEGREPGTLTGDPQTTSIQRLNRSLWSERTTSTAMNGSSSGNSDNNLKEQTQRMLSGKKVLLVEPCDMVRQVNQLALRAWGTSVCAVKTEDEAISRLKLRGACLPEPPGGRAKAPCREQFGNGAESAPRRSLHLEHAQGLENECDVEGPFDVVLMDLALPRLLHALLQGDREEASRVIFMGWPGQHELEDDRAPRTHDQDGMTGPGRPLDELSLPLLSLHKASSTSAQPPLALSEERVRAQNGRQLGYVVVTRPVRQGRLKLALEEVLSMTVDTPTSSRALSECGRSEGKRSFDELPVGWLPSPASSARHMPKHLPAYRPSIDLSGEGVQRVASGGQLKQAGSKKSAEAPLPKESGEEKAAQIRVLIAEDNMINMKVAMGILRRMGYCQVTRAFDGEEAYQILLDRGGPDAFDVILMDLHMPRKGGMEVVRDVRQNWPKAAVRIIAVTADAFEDTREKCLTSGFDGWLAKPFRVEELASVMDAIPAQQ</sequence>
<feature type="region of interest" description="Disordered" evidence="7">
    <location>
        <begin position="542"/>
        <end position="583"/>
    </location>
</feature>
<evidence type="ECO:0000256" key="3">
    <source>
        <dbReference type="ARBA" id="ARBA00022606"/>
    </source>
</evidence>
<dbReference type="SUPFAM" id="SSF55874">
    <property type="entry name" value="ATPase domain of HSP90 chaperone/DNA topoisomerase II/histidine kinase"/>
    <property type="match status" value="2"/>
</dbReference>
<feature type="compositionally biased region" description="Low complexity" evidence="7">
    <location>
        <begin position="482"/>
        <end position="495"/>
    </location>
</feature>
<feature type="domain" description="Response regulatory" evidence="9">
    <location>
        <begin position="1437"/>
        <end position="1558"/>
    </location>
</feature>
<feature type="compositionally biased region" description="Polar residues" evidence="7">
    <location>
        <begin position="106"/>
        <end position="120"/>
    </location>
</feature>
<dbReference type="InterPro" id="IPR035965">
    <property type="entry name" value="PAS-like_dom_sf"/>
</dbReference>